<dbReference type="AlphaFoldDB" id="A0A834XDZ4"/>
<gene>
    <name evidence="2" type="ORF">G2W53_004927</name>
</gene>
<keyword evidence="3" id="KW-1185">Reference proteome</keyword>
<organism evidence="2 3">
    <name type="scientific">Senna tora</name>
    <dbReference type="NCBI Taxonomy" id="362788"/>
    <lineage>
        <taxon>Eukaryota</taxon>
        <taxon>Viridiplantae</taxon>
        <taxon>Streptophyta</taxon>
        <taxon>Embryophyta</taxon>
        <taxon>Tracheophyta</taxon>
        <taxon>Spermatophyta</taxon>
        <taxon>Magnoliopsida</taxon>
        <taxon>eudicotyledons</taxon>
        <taxon>Gunneridae</taxon>
        <taxon>Pentapetalae</taxon>
        <taxon>rosids</taxon>
        <taxon>fabids</taxon>
        <taxon>Fabales</taxon>
        <taxon>Fabaceae</taxon>
        <taxon>Caesalpinioideae</taxon>
        <taxon>Cassia clade</taxon>
        <taxon>Senna</taxon>
    </lineage>
</organism>
<reference evidence="2" key="1">
    <citation type="submission" date="2020-09" db="EMBL/GenBank/DDBJ databases">
        <title>Genome-Enabled Discovery of Anthraquinone Biosynthesis in Senna tora.</title>
        <authorList>
            <person name="Kang S.-H."/>
            <person name="Pandey R.P."/>
            <person name="Lee C.-M."/>
            <person name="Sim J.-S."/>
            <person name="Jeong J.-T."/>
            <person name="Choi B.-S."/>
            <person name="Jung M."/>
            <person name="Ginzburg D."/>
            <person name="Zhao K."/>
            <person name="Won S.Y."/>
            <person name="Oh T.-J."/>
            <person name="Yu Y."/>
            <person name="Kim N.-H."/>
            <person name="Lee O.R."/>
            <person name="Lee T.-H."/>
            <person name="Bashyal P."/>
            <person name="Kim T.-S."/>
            <person name="Lee W.-H."/>
            <person name="Kawkins C."/>
            <person name="Kim C.-K."/>
            <person name="Kim J.S."/>
            <person name="Ahn B.O."/>
            <person name="Rhee S.Y."/>
            <person name="Sohng J.K."/>
        </authorList>
    </citation>
    <scope>NUCLEOTIDE SEQUENCE</scope>
    <source>
        <tissue evidence="2">Leaf</tissue>
    </source>
</reference>
<evidence type="ECO:0000256" key="1">
    <source>
        <dbReference type="SAM" id="MobiDB-lite"/>
    </source>
</evidence>
<evidence type="ECO:0000313" key="2">
    <source>
        <dbReference type="EMBL" id="KAF7842629.1"/>
    </source>
</evidence>
<evidence type="ECO:0000313" key="3">
    <source>
        <dbReference type="Proteomes" id="UP000634136"/>
    </source>
</evidence>
<protein>
    <submittedName>
        <fullName evidence="2">Oligopeptide transporter 3</fullName>
    </submittedName>
</protein>
<sequence>MLTGARTLFAGKRIIIWKSHDYPWSEEPCGPSGGWFRHFLGRPSSISGHGGEILVVDARAVVADSCHQTLKYKKGRNNQLRLVSQRTEDSDLHENGGDDEELGAVGEEGVEEDEEDAGGEVKGCQFWGPRQRLLLPGNGRRRR</sequence>
<name>A0A834XDZ4_9FABA</name>
<feature type="region of interest" description="Disordered" evidence="1">
    <location>
        <begin position="85"/>
        <end position="123"/>
    </location>
</feature>
<dbReference type="Proteomes" id="UP000634136">
    <property type="component" value="Unassembled WGS sequence"/>
</dbReference>
<feature type="compositionally biased region" description="Basic and acidic residues" evidence="1">
    <location>
        <begin position="86"/>
        <end position="96"/>
    </location>
</feature>
<accession>A0A834XDZ4</accession>
<proteinExistence type="predicted"/>
<feature type="compositionally biased region" description="Acidic residues" evidence="1">
    <location>
        <begin position="97"/>
        <end position="118"/>
    </location>
</feature>
<dbReference type="EMBL" id="JAAIUW010000002">
    <property type="protein sequence ID" value="KAF7842629.1"/>
    <property type="molecule type" value="Genomic_DNA"/>
</dbReference>
<comment type="caution">
    <text evidence="2">The sequence shown here is derived from an EMBL/GenBank/DDBJ whole genome shotgun (WGS) entry which is preliminary data.</text>
</comment>